<evidence type="ECO:0000259" key="10">
    <source>
        <dbReference type="PROSITE" id="PS50122"/>
    </source>
</evidence>
<keyword evidence="12" id="KW-1185">Reference proteome</keyword>
<feature type="active site" evidence="5 6">
    <location>
        <position position="353"/>
    </location>
</feature>
<comment type="catalytic activity">
    <reaction evidence="4 5">
        <text>[protein]-L-glutamate 5-O-methyl ester + H2O = L-glutamyl-[protein] + methanol + H(+)</text>
        <dbReference type="Rhea" id="RHEA:23236"/>
        <dbReference type="Rhea" id="RHEA-COMP:10208"/>
        <dbReference type="Rhea" id="RHEA-COMP:10311"/>
        <dbReference type="ChEBI" id="CHEBI:15377"/>
        <dbReference type="ChEBI" id="CHEBI:15378"/>
        <dbReference type="ChEBI" id="CHEBI:17790"/>
        <dbReference type="ChEBI" id="CHEBI:29973"/>
        <dbReference type="ChEBI" id="CHEBI:82795"/>
        <dbReference type="EC" id="3.1.1.61"/>
    </reaction>
</comment>
<dbReference type="PANTHER" id="PTHR42872:SF6">
    <property type="entry name" value="PROTEIN-GLUTAMATE METHYLESTERASE_PROTEIN-GLUTAMINE GLUTAMINASE"/>
    <property type="match status" value="1"/>
</dbReference>
<evidence type="ECO:0000313" key="12">
    <source>
        <dbReference type="Proteomes" id="UP001596028"/>
    </source>
</evidence>
<feature type="compositionally biased region" description="Basic and acidic residues" evidence="8">
    <location>
        <begin position="275"/>
        <end position="288"/>
    </location>
</feature>
<dbReference type="CDD" id="cd16432">
    <property type="entry name" value="CheB_Rec"/>
    <property type="match status" value="1"/>
</dbReference>
<dbReference type="Pfam" id="PF00072">
    <property type="entry name" value="Response_reg"/>
    <property type="match status" value="1"/>
</dbReference>
<dbReference type="InterPro" id="IPR001789">
    <property type="entry name" value="Sig_transdc_resp-reg_receiver"/>
</dbReference>
<protein>
    <recommendedName>
        <fullName evidence="5">Protein-glutamate methylesterase/protein-glutamine glutaminase</fullName>
        <ecNumber evidence="5">3.1.1.61</ecNumber>
        <ecNumber evidence="5">3.5.1.44</ecNumber>
    </recommendedName>
</protein>
<reference evidence="12" key="1">
    <citation type="journal article" date="2019" name="Int. J. Syst. Evol. Microbiol.">
        <title>The Global Catalogue of Microorganisms (GCM) 10K type strain sequencing project: providing services to taxonomists for standard genome sequencing and annotation.</title>
        <authorList>
            <consortium name="The Broad Institute Genomics Platform"/>
            <consortium name="The Broad Institute Genome Sequencing Center for Infectious Disease"/>
            <person name="Wu L."/>
            <person name="Ma J."/>
        </authorList>
    </citation>
    <scope>NUCLEOTIDE SEQUENCE [LARGE SCALE GENOMIC DNA]</scope>
    <source>
        <strain evidence="12">CCUG 49571</strain>
    </source>
</reference>
<dbReference type="InterPro" id="IPR000673">
    <property type="entry name" value="Sig_transdc_resp-reg_Me-estase"/>
</dbReference>
<sequence length="511" mass="54412">MTAFKVLIVDDSPFMRKVFSDVIDTDAAFKVLATASDGEEAVQLTQELKPDIITMDLEMPRMNGLEALQKIMAVRPTPVIMLSAVTDNGTRDTIRALQFGAIDFIRKPDGAVKLDIRQVGEQLLEKLRIVAETIHSGPMRLLPAVEEKAAPIVPPPAPPPVDSEPREEKGKEPPASEDAPSAPRSAGKGRPAAPPLPGAEKPKPEKSVKPDKPDQSGKPEKPEKLPRREPEIRKAESAAGTALPGARKPPEPAAGERKPLKPGRAADGGEPTAVVKKEERRPSARRELPQAPAAPQPAPAASPPAAPVIGPKPTTSFTQIVAIGTSTGGPRALHEVLTGIPADFPAPILVVQHMPPKFTHSLAQRLDSFCSIHVREATDGEPIETATAYIAPGGKHMSLAKDEAGKYRIRLSNEGPRSGHMPSVDVLFESLVGHRQLKRHAVLMTGMGSDGAKGMKALLDDGALTTIAESEQTCIVYGMPRSAVELGAATHQVPLQGIAPVLVQEMKTRKT</sequence>
<comment type="PTM">
    <text evidence="5">Phosphorylated by CheA. Phosphorylation of the N-terminal regulatory domain activates the methylesterase activity.</text>
</comment>
<dbReference type="Gene3D" id="3.40.50.180">
    <property type="entry name" value="Methylesterase CheB, C-terminal domain"/>
    <property type="match status" value="1"/>
</dbReference>
<feature type="compositionally biased region" description="Pro residues" evidence="8">
    <location>
        <begin position="152"/>
        <end position="162"/>
    </location>
</feature>
<evidence type="ECO:0000256" key="6">
    <source>
        <dbReference type="PROSITE-ProRule" id="PRU00050"/>
    </source>
</evidence>
<accession>A0ABV9FD82</accession>
<evidence type="ECO:0000259" key="9">
    <source>
        <dbReference type="PROSITE" id="PS50110"/>
    </source>
</evidence>
<dbReference type="EC" id="3.5.1.44" evidence="5"/>
<feature type="compositionally biased region" description="Basic and acidic residues" evidence="8">
    <location>
        <begin position="163"/>
        <end position="174"/>
    </location>
</feature>
<comment type="similarity">
    <text evidence="5">Belongs to the CheB family.</text>
</comment>
<evidence type="ECO:0000256" key="2">
    <source>
        <dbReference type="ARBA" id="ARBA00022500"/>
    </source>
</evidence>
<feature type="compositionally biased region" description="Low complexity" evidence="8">
    <location>
        <begin position="176"/>
        <end position="186"/>
    </location>
</feature>
<dbReference type="InterPro" id="IPR011006">
    <property type="entry name" value="CheY-like_superfamily"/>
</dbReference>
<evidence type="ECO:0000313" key="11">
    <source>
        <dbReference type="EMBL" id="MFC4598960.1"/>
    </source>
</evidence>
<gene>
    <name evidence="5" type="primary">cheB</name>
    <name evidence="11" type="ORF">ACFO3S_11980</name>
</gene>
<dbReference type="EC" id="3.1.1.61" evidence="5"/>
<dbReference type="Proteomes" id="UP001596028">
    <property type="component" value="Unassembled WGS sequence"/>
</dbReference>
<dbReference type="PROSITE" id="PS50110">
    <property type="entry name" value="RESPONSE_REGULATORY"/>
    <property type="match status" value="1"/>
</dbReference>
<feature type="active site" evidence="5 6">
    <location>
        <position position="326"/>
    </location>
</feature>
<feature type="compositionally biased region" description="Basic and acidic residues" evidence="8">
    <location>
        <begin position="200"/>
        <end position="236"/>
    </location>
</feature>
<dbReference type="SUPFAM" id="SSF52172">
    <property type="entry name" value="CheY-like"/>
    <property type="match status" value="1"/>
</dbReference>
<keyword evidence="3 5" id="KW-0378">Hydrolase</keyword>
<dbReference type="InterPro" id="IPR035909">
    <property type="entry name" value="CheB_C"/>
</dbReference>
<keyword evidence="5 7" id="KW-0597">Phosphoprotein</keyword>
<dbReference type="SMART" id="SM00448">
    <property type="entry name" value="REC"/>
    <property type="match status" value="1"/>
</dbReference>
<dbReference type="PROSITE" id="PS50122">
    <property type="entry name" value="CHEB"/>
    <property type="match status" value="1"/>
</dbReference>
<evidence type="ECO:0000256" key="4">
    <source>
        <dbReference type="ARBA" id="ARBA00048267"/>
    </source>
</evidence>
<dbReference type="CDD" id="cd17541">
    <property type="entry name" value="REC_CheB-like"/>
    <property type="match status" value="1"/>
</dbReference>
<organism evidence="11 12">
    <name type="scientific">Cohnella hongkongensis</name>
    <dbReference type="NCBI Taxonomy" id="178337"/>
    <lineage>
        <taxon>Bacteria</taxon>
        <taxon>Bacillati</taxon>
        <taxon>Bacillota</taxon>
        <taxon>Bacilli</taxon>
        <taxon>Bacillales</taxon>
        <taxon>Paenibacillaceae</taxon>
        <taxon>Cohnella</taxon>
    </lineage>
</organism>
<feature type="compositionally biased region" description="Pro residues" evidence="8">
    <location>
        <begin position="292"/>
        <end position="306"/>
    </location>
</feature>
<proteinExistence type="inferred from homology"/>
<dbReference type="EMBL" id="JBHSEP010000007">
    <property type="protein sequence ID" value="MFC4598960.1"/>
    <property type="molecule type" value="Genomic_DNA"/>
</dbReference>
<comment type="subcellular location">
    <subcellularLocation>
        <location evidence="5">Cytoplasm</location>
    </subcellularLocation>
</comment>
<name>A0ABV9FD82_9BACL</name>
<feature type="compositionally biased region" description="Basic and acidic residues" evidence="8">
    <location>
        <begin position="248"/>
        <end position="259"/>
    </location>
</feature>
<feature type="active site" evidence="5 6">
    <location>
        <position position="450"/>
    </location>
</feature>
<dbReference type="RefSeq" id="WP_378095835.1">
    <property type="nucleotide sequence ID" value="NZ_JBHSEP010000007.1"/>
</dbReference>
<comment type="caution">
    <text evidence="11">The sequence shown here is derived from an EMBL/GenBank/DDBJ whole genome shotgun (WGS) entry which is preliminary data.</text>
</comment>
<feature type="domain" description="Response regulatory" evidence="9">
    <location>
        <begin position="5"/>
        <end position="122"/>
    </location>
</feature>
<dbReference type="InterPro" id="IPR008248">
    <property type="entry name" value="CheB-like"/>
</dbReference>
<evidence type="ECO:0000256" key="5">
    <source>
        <dbReference type="HAMAP-Rule" id="MF_00099"/>
    </source>
</evidence>
<evidence type="ECO:0000256" key="3">
    <source>
        <dbReference type="ARBA" id="ARBA00022801"/>
    </source>
</evidence>
<dbReference type="Gene3D" id="3.40.50.2300">
    <property type="match status" value="1"/>
</dbReference>
<feature type="modified residue" description="4-aspartylphosphate" evidence="5 7">
    <location>
        <position position="56"/>
    </location>
</feature>
<dbReference type="Pfam" id="PF01339">
    <property type="entry name" value="CheB_methylest"/>
    <property type="match status" value="1"/>
</dbReference>
<feature type="domain" description="CheB-type methylesterase" evidence="10">
    <location>
        <begin position="313"/>
        <end position="509"/>
    </location>
</feature>
<dbReference type="SUPFAM" id="SSF52738">
    <property type="entry name" value="Methylesterase CheB, C-terminal domain"/>
    <property type="match status" value="1"/>
</dbReference>
<evidence type="ECO:0000256" key="8">
    <source>
        <dbReference type="SAM" id="MobiDB-lite"/>
    </source>
</evidence>
<keyword evidence="1 5" id="KW-0963">Cytoplasm</keyword>
<comment type="catalytic activity">
    <reaction evidence="5">
        <text>L-glutaminyl-[protein] + H2O = L-glutamyl-[protein] + NH4(+)</text>
        <dbReference type="Rhea" id="RHEA:16441"/>
        <dbReference type="Rhea" id="RHEA-COMP:10207"/>
        <dbReference type="Rhea" id="RHEA-COMP:10208"/>
        <dbReference type="ChEBI" id="CHEBI:15377"/>
        <dbReference type="ChEBI" id="CHEBI:28938"/>
        <dbReference type="ChEBI" id="CHEBI:29973"/>
        <dbReference type="ChEBI" id="CHEBI:30011"/>
        <dbReference type="EC" id="3.5.1.44"/>
    </reaction>
</comment>
<evidence type="ECO:0000256" key="1">
    <source>
        <dbReference type="ARBA" id="ARBA00022490"/>
    </source>
</evidence>
<dbReference type="PANTHER" id="PTHR42872">
    <property type="entry name" value="PROTEIN-GLUTAMATE METHYLESTERASE/PROTEIN-GLUTAMINE GLUTAMINASE"/>
    <property type="match status" value="1"/>
</dbReference>
<comment type="function">
    <text evidence="5">Involved in chemotaxis. Part of a chemotaxis signal transduction system that modulates chemotaxis in response to various stimuli. Catalyzes the demethylation of specific methylglutamate residues introduced into the chemoreceptors (methyl-accepting chemotaxis proteins or MCP) by CheR. Also mediates the irreversible deamidation of specific glutamine residues to glutamic acid.</text>
</comment>
<keyword evidence="2 5" id="KW-0145">Chemotaxis</keyword>
<comment type="domain">
    <text evidence="5">Contains a C-terminal catalytic domain, and an N-terminal region which modulates catalytic activity.</text>
</comment>
<feature type="region of interest" description="Disordered" evidence="8">
    <location>
        <begin position="150"/>
        <end position="313"/>
    </location>
</feature>
<evidence type="ECO:0000256" key="7">
    <source>
        <dbReference type="PROSITE-ProRule" id="PRU00169"/>
    </source>
</evidence>
<dbReference type="HAMAP" id="MF_00099">
    <property type="entry name" value="CheB_chemtxs"/>
    <property type="match status" value="1"/>
</dbReference>